<name>A0A1Q2HU60_9CORY</name>
<accession>A0A1Q2HU60</accession>
<dbReference type="EMBL" id="CP019688">
    <property type="protein sequence ID" value="AQQ14340.1"/>
    <property type="molecule type" value="Genomic_DNA"/>
</dbReference>
<reference evidence="1 2" key="1">
    <citation type="submission" date="2016-12" db="EMBL/GenBank/DDBJ databases">
        <authorList>
            <person name="Song W.-J."/>
            <person name="Kurnit D.M."/>
        </authorList>
    </citation>
    <scope>NUCLEOTIDE SEQUENCE [LARGE SCALE GENOMIC DNA]</scope>
    <source>
        <strain evidence="1 2">DSM 30827</strain>
    </source>
</reference>
<protein>
    <submittedName>
        <fullName evidence="1">Uncharacterized protein</fullName>
    </submittedName>
</protein>
<sequence>MFLVEVDAGCFDVVDEGLHILGCGGQAVEFFADGADVVGLAGDADAVAFGVKFELRVDLVGGLPVLQNAFEEVAVG</sequence>
<evidence type="ECO:0000313" key="2">
    <source>
        <dbReference type="Proteomes" id="UP000217209"/>
    </source>
</evidence>
<dbReference type="RefSeq" id="WP_095659197.1">
    <property type="nucleotide sequence ID" value="NZ_CP019688.1"/>
</dbReference>
<dbReference type="KEGG" id="cgv:CGLAU_01765"/>
<organism evidence="1 2">
    <name type="scientific">Corynebacterium glaucum</name>
    <dbReference type="NCBI Taxonomy" id="187491"/>
    <lineage>
        <taxon>Bacteria</taxon>
        <taxon>Bacillati</taxon>
        <taxon>Actinomycetota</taxon>
        <taxon>Actinomycetes</taxon>
        <taxon>Mycobacteriales</taxon>
        <taxon>Corynebacteriaceae</taxon>
        <taxon>Corynebacterium</taxon>
    </lineage>
</organism>
<keyword evidence="2" id="KW-1185">Reference proteome</keyword>
<evidence type="ECO:0000313" key="1">
    <source>
        <dbReference type="EMBL" id="AQQ14340.1"/>
    </source>
</evidence>
<gene>
    <name evidence="1" type="ORF">CGLAU_01765</name>
</gene>
<dbReference type="AlphaFoldDB" id="A0A1Q2HU60"/>
<dbReference type="Proteomes" id="UP000217209">
    <property type="component" value="Chromosome"/>
</dbReference>
<proteinExistence type="predicted"/>